<dbReference type="STRING" id="121845.A0A1S3DM90"/>
<dbReference type="PaxDb" id="121845-A0A1S3DM90"/>
<evidence type="ECO:0000313" key="2">
    <source>
        <dbReference type="Proteomes" id="UP000079169"/>
    </source>
</evidence>
<name>A0A1S3DM90_DIACI</name>
<accession>A0A1S3DM90</accession>
<feature type="compositionally biased region" description="Basic and acidic residues" evidence="1">
    <location>
        <begin position="443"/>
        <end position="459"/>
    </location>
</feature>
<dbReference type="RefSeq" id="XP_008484450.1">
    <property type="nucleotide sequence ID" value="XM_008486228.1"/>
</dbReference>
<feature type="region of interest" description="Disordered" evidence="1">
    <location>
        <begin position="189"/>
        <end position="264"/>
    </location>
</feature>
<evidence type="ECO:0000256" key="1">
    <source>
        <dbReference type="SAM" id="MobiDB-lite"/>
    </source>
</evidence>
<dbReference type="Proteomes" id="UP000079169">
    <property type="component" value="Unplaced"/>
</dbReference>
<dbReference type="GeneID" id="103521122"/>
<dbReference type="AlphaFoldDB" id="A0A1S3DM90"/>
<feature type="non-terminal residue" evidence="3">
    <location>
        <position position="865"/>
    </location>
</feature>
<feature type="compositionally biased region" description="Basic residues" evidence="1">
    <location>
        <begin position="402"/>
        <end position="413"/>
    </location>
</feature>
<dbReference type="OMA" id="HAHNNIN"/>
<protein>
    <submittedName>
        <fullName evidence="3">Uncharacterized protein LOC103521122</fullName>
    </submittedName>
</protein>
<feature type="compositionally biased region" description="Low complexity" evidence="1">
    <location>
        <begin position="226"/>
        <end position="240"/>
    </location>
</feature>
<organism evidence="2 3">
    <name type="scientific">Diaphorina citri</name>
    <name type="common">Asian citrus psyllid</name>
    <dbReference type="NCBI Taxonomy" id="121845"/>
    <lineage>
        <taxon>Eukaryota</taxon>
        <taxon>Metazoa</taxon>
        <taxon>Ecdysozoa</taxon>
        <taxon>Arthropoda</taxon>
        <taxon>Hexapoda</taxon>
        <taxon>Insecta</taxon>
        <taxon>Pterygota</taxon>
        <taxon>Neoptera</taxon>
        <taxon>Paraneoptera</taxon>
        <taxon>Hemiptera</taxon>
        <taxon>Sternorrhyncha</taxon>
        <taxon>Psylloidea</taxon>
        <taxon>Psyllidae</taxon>
        <taxon>Diaphorininae</taxon>
        <taxon>Diaphorina</taxon>
    </lineage>
</organism>
<reference evidence="3" key="1">
    <citation type="submission" date="2025-08" db="UniProtKB">
        <authorList>
            <consortium name="RefSeq"/>
        </authorList>
    </citation>
    <scope>IDENTIFICATION</scope>
</reference>
<evidence type="ECO:0000313" key="3">
    <source>
        <dbReference type="RefSeq" id="XP_008484450.1"/>
    </source>
</evidence>
<proteinExistence type="predicted"/>
<dbReference type="KEGG" id="dci:103521122"/>
<keyword evidence="2" id="KW-1185">Reference proteome</keyword>
<feature type="compositionally biased region" description="Polar residues" evidence="1">
    <location>
        <begin position="202"/>
        <end position="212"/>
    </location>
</feature>
<feature type="region of interest" description="Disordered" evidence="1">
    <location>
        <begin position="387"/>
        <end position="473"/>
    </location>
</feature>
<feature type="non-terminal residue" evidence="3">
    <location>
        <position position="1"/>
    </location>
</feature>
<feature type="compositionally biased region" description="Polar residues" evidence="1">
    <location>
        <begin position="241"/>
        <end position="254"/>
    </location>
</feature>
<sequence>LIKRLCSDLKNNLYSDSSNTSCDPKTKDSTESCKKQEEVLKHFSCSTKGTFDFLKQLRFFRKRHKLPFTSNDCESPNPGGRGSTQNIPTCVRGLSELWKSLSNRIQSTDHKAYKVVADGVEIEKPCEIKLNCDSHDNSMDSGEKIIIDHGAGDTTLGITPVNIQYNSNNRVKNGKRLTILEKSCGCKNSRGPNVKSPRGNETKASYQQTVKTGKQKELEISCGRNSTEASTSETISTTDSNQDTSPMSSIPEQNDQPEEESSGAVEMTKCLIPAIQCKHGTNIIGLDIEGIKMHLKNNHPNDKIMIGPPHGTELSQRDKIEEYINNFPRMTNKQIGNIISHGNMRTGHSLLCIPLHSDTYSDLIRNEFHLNDATLHTTCIQNKMKMTKSGTKNPIDKNVKSDHRRPVKPCKPCHKPDERNVKPPSPCNNKHERTPCFIPVDKPNNKRDKANKRTHESNKRTQKKSCNGPRPNPSSKEFLSAIFVVKIIKINSYKEILRKRNVVKSINSNKEIPHKSNVVKSINSNKEILRKSNVVKSIKMNSNEELLRQSNVVKIIKINSYKEILRKRNVVKSIKIKSYKEILRKSNVVKSIKINSNEELLRKSSVVKSINSNKEIFRKSNVVKIIKINSNEELLRKSNVVKSININEELLRKSNVVKSINSNKEILRKSNVVKSIKINSNEELLRKSNVIKSINSNKEILRKSNFVKIIKINSYKEIVHKRNVVKSIKIKSYKEILRKSNVVKSIKINSNEELLHKSNFVKIIKINSYKEIVHKRNVVKSIKIKSYKEILRKSNVVKSIKINSNEELLRKSNVVKSIKINSNEELLHKSNFVKIIKINSYKEILRKRNVVKSINSNKEILRKNN</sequence>
<gene>
    <name evidence="3" type="primary">LOC103521122</name>
</gene>